<proteinExistence type="predicted"/>
<evidence type="ECO:0000259" key="3">
    <source>
        <dbReference type="PROSITE" id="PS50914"/>
    </source>
</evidence>
<accession>A0AA41YNF8</accession>
<comment type="caution">
    <text evidence="5">The sequence shown here is derived from an EMBL/GenBank/DDBJ whole genome shotgun (WGS) entry which is preliminary data.</text>
</comment>
<feature type="domain" description="CBS" evidence="4">
    <location>
        <begin position="7"/>
        <end position="63"/>
    </location>
</feature>
<feature type="domain" description="CBS" evidence="4">
    <location>
        <begin position="94"/>
        <end position="149"/>
    </location>
</feature>
<evidence type="ECO:0000259" key="4">
    <source>
        <dbReference type="PROSITE" id="PS51371"/>
    </source>
</evidence>
<sequence length="237" mass="25548">MNAGDVMTTDVVTVGPETPVLQVVKLLLARGISGVPVVDDAGRVVGLISEGDLLRRAELGTQKRRGAWLEFFTGTATLAEEYVRTHGTLARDVMTRAVVCADRATPLAEIADLMEQKHIKRVPVVDADRLVGIVSRSNLLRAFASTAPEPKSGNVDDGKIREVLLGELARQPWSRRAENSVVVTDGVVHLWGLVTTSEELRALQLAAEGVPGVRAVKNHMIVLSEEPYPLFPGSFVG</sequence>
<evidence type="ECO:0000313" key="5">
    <source>
        <dbReference type="EMBL" id="MCW3477111.1"/>
    </source>
</evidence>
<dbReference type="Gene3D" id="3.30.1340.30">
    <property type="match status" value="1"/>
</dbReference>
<dbReference type="PANTHER" id="PTHR43080:SF26">
    <property type="entry name" value="REGULATORY PROTEIN"/>
    <property type="match status" value="1"/>
</dbReference>
<reference evidence="5" key="1">
    <citation type="submission" date="2022-09" db="EMBL/GenBank/DDBJ databases">
        <title>Rhodovastum sp. nov. RN2-1 isolated from soil in Seongnam, South Korea.</title>
        <authorList>
            <person name="Le N.T."/>
        </authorList>
    </citation>
    <scope>NUCLEOTIDE SEQUENCE</scope>
    <source>
        <strain evidence="5">RN2-1</strain>
    </source>
</reference>
<dbReference type="InterPro" id="IPR017080">
    <property type="entry name" value="UCP036990_CBS_BON"/>
</dbReference>
<gene>
    <name evidence="5" type="ORF">OL599_21300</name>
</gene>
<keyword evidence="1 2" id="KW-0129">CBS domain</keyword>
<name>A0AA41YNF8_9PROT</name>
<feature type="domain" description="BON" evidence="3">
    <location>
        <begin position="156"/>
        <end position="224"/>
    </location>
</feature>
<evidence type="ECO:0000313" key="6">
    <source>
        <dbReference type="Proteomes" id="UP001165679"/>
    </source>
</evidence>
<organism evidence="5 6">
    <name type="scientific">Limobrevibacterium gyesilva</name>
    <dbReference type="NCBI Taxonomy" id="2991712"/>
    <lineage>
        <taxon>Bacteria</taxon>
        <taxon>Pseudomonadati</taxon>
        <taxon>Pseudomonadota</taxon>
        <taxon>Alphaproteobacteria</taxon>
        <taxon>Acetobacterales</taxon>
        <taxon>Acetobacteraceae</taxon>
        <taxon>Limobrevibacterium</taxon>
    </lineage>
</organism>
<evidence type="ECO:0000256" key="2">
    <source>
        <dbReference type="PROSITE-ProRule" id="PRU00703"/>
    </source>
</evidence>
<dbReference type="InterPro" id="IPR000644">
    <property type="entry name" value="CBS_dom"/>
</dbReference>
<dbReference type="SUPFAM" id="SSF54631">
    <property type="entry name" value="CBS-domain pair"/>
    <property type="match status" value="1"/>
</dbReference>
<reference evidence="5" key="2">
    <citation type="submission" date="2022-10" db="EMBL/GenBank/DDBJ databases">
        <authorList>
            <person name="Trinh H.N."/>
        </authorList>
    </citation>
    <scope>NUCLEOTIDE SEQUENCE</scope>
    <source>
        <strain evidence="5">RN2-1</strain>
    </source>
</reference>
<dbReference type="Pfam" id="PF00571">
    <property type="entry name" value="CBS"/>
    <property type="match status" value="2"/>
</dbReference>
<dbReference type="InterPro" id="IPR051257">
    <property type="entry name" value="Diverse_CBS-Domain"/>
</dbReference>
<dbReference type="InterPro" id="IPR046342">
    <property type="entry name" value="CBS_dom_sf"/>
</dbReference>
<dbReference type="PIRSF" id="PIRSF036990">
    <property type="entry name" value="UCP036990_CBS_BON"/>
    <property type="match status" value="1"/>
</dbReference>
<dbReference type="AlphaFoldDB" id="A0AA41YNF8"/>
<dbReference type="PANTHER" id="PTHR43080">
    <property type="entry name" value="CBS DOMAIN-CONTAINING PROTEIN CBSX3, MITOCHONDRIAL"/>
    <property type="match status" value="1"/>
</dbReference>
<dbReference type="CDD" id="cd04586">
    <property type="entry name" value="CBS_pair_BON_assoc"/>
    <property type="match status" value="1"/>
</dbReference>
<dbReference type="InterPro" id="IPR007055">
    <property type="entry name" value="BON_dom"/>
</dbReference>
<protein>
    <submittedName>
        <fullName evidence="5">CBS domain-containing protein</fullName>
    </submittedName>
</protein>
<dbReference type="Pfam" id="PF04972">
    <property type="entry name" value="BON"/>
    <property type="match status" value="1"/>
</dbReference>
<dbReference type="Gene3D" id="3.10.580.10">
    <property type="entry name" value="CBS-domain"/>
    <property type="match status" value="1"/>
</dbReference>
<dbReference type="PROSITE" id="PS51371">
    <property type="entry name" value="CBS"/>
    <property type="match status" value="2"/>
</dbReference>
<keyword evidence="6" id="KW-1185">Reference proteome</keyword>
<dbReference type="EMBL" id="JAPDNT010000030">
    <property type="protein sequence ID" value="MCW3477111.1"/>
    <property type="molecule type" value="Genomic_DNA"/>
</dbReference>
<dbReference type="SMART" id="SM00116">
    <property type="entry name" value="CBS"/>
    <property type="match status" value="2"/>
</dbReference>
<dbReference type="RefSeq" id="WP_264716036.1">
    <property type="nucleotide sequence ID" value="NZ_JAPDNT010000030.1"/>
</dbReference>
<dbReference type="Proteomes" id="UP001165679">
    <property type="component" value="Unassembled WGS sequence"/>
</dbReference>
<dbReference type="PROSITE" id="PS50914">
    <property type="entry name" value="BON"/>
    <property type="match status" value="1"/>
</dbReference>
<evidence type="ECO:0000256" key="1">
    <source>
        <dbReference type="ARBA" id="ARBA00023122"/>
    </source>
</evidence>